<organism evidence="2 3">
    <name type="scientific">Streptacidiphilus monticola</name>
    <dbReference type="NCBI Taxonomy" id="2161674"/>
    <lineage>
        <taxon>Bacteria</taxon>
        <taxon>Bacillati</taxon>
        <taxon>Actinomycetota</taxon>
        <taxon>Actinomycetes</taxon>
        <taxon>Kitasatosporales</taxon>
        <taxon>Streptomycetaceae</taxon>
        <taxon>Streptacidiphilus</taxon>
    </lineage>
</organism>
<accession>A0ABW1G8Z3</accession>
<dbReference type="PANTHER" id="PTHR41252">
    <property type="entry name" value="BLR2505 PROTEIN"/>
    <property type="match status" value="1"/>
</dbReference>
<dbReference type="Pfam" id="PF12680">
    <property type="entry name" value="SnoaL_2"/>
    <property type="match status" value="1"/>
</dbReference>
<dbReference type="RefSeq" id="WP_380589832.1">
    <property type="nucleotide sequence ID" value="NZ_JBHSQJ010000150.1"/>
</dbReference>
<evidence type="ECO:0000313" key="3">
    <source>
        <dbReference type="Proteomes" id="UP001596174"/>
    </source>
</evidence>
<protein>
    <submittedName>
        <fullName evidence="2">Nuclear transport factor 2 family protein</fullName>
    </submittedName>
</protein>
<keyword evidence="3" id="KW-1185">Reference proteome</keyword>
<comment type="caution">
    <text evidence="2">The sequence shown here is derived from an EMBL/GenBank/DDBJ whole genome shotgun (WGS) entry which is preliminary data.</text>
</comment>
<dbReference type="Gene3D" id="3.10.450.50">
    <property type="match status" value="1"/>
</dbReference>
<reference evidence="3" key="1">
    <citation type="journal article" date="2019" name="Int. J. Syst. Evol. Microbiol.">
        <title>The Global Catalogue of Microorganisms (GCM) 10K type strain sequencing project: providing services to taxonomists for standard genome sequencing and annotation.</title>
        <authorList>
            <consortium name="The Broad Institute Genomics Platform"/>
            <consortium name="The Broad Institute Genome Sequencing Center for Infectious Disease"/>
            <person name="Wu L."/>
            <person name="Ma J."/>
        </authorList>
    </citation>
    <scope>NUCLEOTIDE SEQUENCE [LARGE SCALE GENOMIC DNA]</scope>
    <source>
        <strain evidence="3">JCM 4816</strain>
    </source>
</reference>
<gene>
    <name evidence="2" type="ORF">ACFP3V_29025</name>
</gene>
<dbReference type="EMBL" id="JBHSQJ010000150">
    <property type="protein sequence ID" value="MFC5911235.1"/>
    <property type="molecule type" value="Genomic_DNA"/>
</dbReference>
<dbReference type="PANTHER" id="PTHR41252:SF1">
    <property type="entry name" value="BLR2505 PROTEIN"/>
    <property type="match status" value="1"/>
</dbReference>
<name>A0ABW1G8Z3_9ACTN</name>
<evidence type="ECO:0000313" key="2">
    <source>
        <dbReference type="EMBL" id="MFC5911235.1"/>
    </source>
</evidence>
<proteinExistence type="predicted"/>
<feature type="domain" description="SnoaL-like" evidence="1">
    <location>
        <begin position="17"/>
        <end position="122"/>
    </location>
</feature>
<dbReference type="Proteomes" id="UP001596174">
    <property type="component" value="Unassembled WGS sequence"/>
</dbReference>
<dbReference type="InterPro" id="IPR037401">
    <property type="entry name" value="SnoaL-like"/>
</dbReference>
<evidence type="ECO:0000259" key="1">
    <source>
        <dbReference type="Pfam" id="PF12680"/>
    </source>
</evidence>
<sequence>MTTAQTTTARDAAEALQEFFTRFGSGDRSGALELFGEETDFEVPGAAAVPWTGRRRTREEIGAFLDACWTLVDTEAFAVDRILADGGHAVALGSFTHRVKSTGKPFTSSFALHIEVRDGLIRGYRMHEDSHAALEAFTA</sequence>
<dbReference type="InterPro" id="IPR032710">
    <property type="entry name" value="NTF2-like_dom_sf"/>
</dbReference>
<dbReference type="SUPFAM" id="SSF54427">
    <property type="entry name" value="NTF2-like"/>
    <property type="match status" value="1"/>
</dbReference>